<keyword evidence="1" id="KW-0067">ATP-binding</keyword>
<evidence type="ECO:0000313" key="2">
    <source>
        <dbReference type="EMBL" id="RKH73803.1"/>
    </source>
</evidence>
<dbReference type="PANTHER" id="PTHR30605:SF0">
    <property type="entry name" value="ANHYDRO-N-ACETYLMURAMIC ACID KINASE"/>
    <property type="match status" value="1"/>
</dbReference>
<dbReference type="GO" id="GO:0009254">
    <property type="term" value="P:peptidoglycan turnover"/>
    <property type="evidence" value="ECO:0007669"/>
    <property type="project" value="UniProtKB-UniRule"/>
</dbReference>
<comment type="caution">
    <text evidence="2">The sequence shown here is derived from an EMBL/GenBank/DDBJ whole genome shotgun (WGS) entry which is preliminary data.</text>
</comment>
<name>A0A3A8QYT5_9BACT</name>
<comment type="pathway">
    <text evidence="1">Cell wall biogenesis; peptidoglycan recycling.</text>
</comment>
<dbReference type="HAMAP" id="MF_01270">
    <property type="entry name" value="AnhMurNAc_kinase"/>
    <property type="match status" value="1"/>
</dbReference>
<keyword evidence="1" id="KW-0547">Nucleotide-binding</keyword>
<evidence type="ECO:0000313" key="3">
    <source>
        <dbReference type="Proteomes" id="UP000282656"/>
    </source>
</evidence>
<comment type="similarity">
    <text evidence="1">Belongs to the anhydro-N-acetylmuramic acid kinase family.</text>
</comment>
<dbReference type="InterPro" id="IPR043129">
    <property type="entry name" value="ATPase_NBD"/>
</dbReference>
<dbReference type="UniPathway" id="UPA00343"/>
<comment type="pathway">
    <text evidence="1">Amino-sugar metabolism; 1,6-anhydro-N-acetylmuramate degradation.</text>
</comment>
<comment type="catalytic activity">
    <reaction evidence="1">
        <text>1,6-anhydro-N-acetyl-beta-muramate + ATP + H2O = N-acetyl-D-muramate 6-phosphate + ADP + H(+)</text>
        <dbReference type="Rhea" id="RHEA:24952"/>
        <dbReference type="ChEBI" id="CHEBI:15377"/>
        <dbReference type="ChEBI" id="CHEBI:15378"/>
        <dbReference type="ChEBI" id="CHEBI:30616"/>
        <dbReference type="ChEBI" id="CHEBI:58690"/>
        <dbReference type="ChEBI" id="CHEBI:58722"/>
        <dbReference type="ChEBI" id="CHEBI:456216"/>
        <dbReference type="EC" id="2.7.1.170"/>
    </reaction>
</comment>
<gene>
    <name evidence="1" type="primary">anmK</name>
    <name evidence="2" type="ORF">D7X96_01345</name>
</gene>
<comment type="function">
    <text evidence="1">Catalyzes the specific phosphorylation of 1,6-anhydro-N-acetylmuramic acid (anhMurNAc) with the simultaneous cleavage of the 1,6-anhydro ring, generating MurNAc-6-P. Is required for the utilization of anhMurNAc either imported from the medium or derived from its own cell wall murein, and thus plays a role in cell wall recycling.</text>
</comment>
<dbReference type="GO" id="GO:0016301">
    <property type="term" value="F:kinase activity"/>
    <property type="evidence" value="ECO:0007669"/>
    <property type="project" value="UniProtKB-KW"/>
</dbReference>
<dbReference type="Gene3D" id="3.30.420.40">
    <property type="match status" value="2"/>
</dbReference>
<dbReference type="CDD" id="cd24050">
    <property type="entry name" value="ASKHA_NBD_ANMK"/>
    <property type="match status" value="1"/>
</dbReference>
<dbReference type="EC" id="2.7.1.170" evidence="1"/>
<reference evidence="3" key="1">
    <citation type="submission" date="2018-09" db="EMBL/GenBank/DDBJ databases">
        <authorList>
            <person name="Livingstone P.G."/>
            <person name="Whitworth D.E."/>
        </authorList>
    </citation>
    <scope>NUCLEOTIDE SEQUENCE [LARGE SCALE GENOMIC DNA]</scope>
    <source>
        <strain evidence="3">AB047A</strain>
    </source>
</reference>
<dbReference type="OrthoDB" id="9763949at2"/>
<dbReference type="Pfam" id="PF03702">
    <property type="entry name" value="AnmK"/>
    <property type="match status" value="1"/>
</dbReference>
<dbReference type="GO" id="GO:0005524">
    <property type="term" value="F:ATP binding"/>
    <property type="evidence" value="ECO:0007669"/>
    <property type="project" value="UniProtKB-UniRule"/>
</dbReference>
<dbReference type="GO" id="GO:0097175">
    <property type="term" value="P:1,6-anhydro-N-acetyl-beta-muramic acid catabolic process"/>
    <property type="evidence" value="ECO:0007669"/>
    <property type="project" value="UniProtKB-UniRule"/>
</dbReference>
<proteinExistence type="inferred from homology"/>
<dbReference type="NCBIfam" id="NF007148">
    <property type="entry name" value="PRK09585.3-2"/>
    <property type="match status" value="1"/>
</dbReference>
<protein>
    <recommendedName>
        <fullName evidence="1">Anhydro-N-acetylmuramic acid kinase</fullName>
        <ecNumber evidence="1">2.7.1.170</ecNumber>
    </recommendedName>
    <alternativeName>
        <fullName evidence="1">AnhMurNAc kinase</fullName>
    </alternativeName>
</protein>
<organism evidence="2 3">
    <name type="scientific">Corallococcus interemptor</name>
    <dbReference type="NCBI Taxonomy" id="2316720"/>
    <lineage>
        <taxon>Bacteria</taxon>
        <taxon>Pseudomonadati</taxon>
        <taxon>Myxococcota</taxon>
        <taxon>Myxococcia</taxon>
        <taxon>Myxococcales</taxon>
        <taxon>Cystobacterineae</taxon>
        <taxon>Myxococcaceae</taxon>
        <taxon>Corallococcus</taxon>
    </lineage>
</organism>
<dbReference type="RefSeq" id="WP_121768773.1">
    <property type="nucleotide sequence ID" value="NZ_RAWM01000002.1"/>
</dbReference>
<sequence>MRPATPPSPSLPPRLCVGVLSGTSVDAADAALCRVEGTGADVKVQLLAHVSHPFPADLVARVLGPQDSRSLCALNFELGERFADAVLAVIARAGVKPEDIHVIGSHGQTMAHLPSDLSPIASTLQIGEADVIAERTGLPVVSDFRTRDMAVGGQGAPLVPYLDWAVFRNRERPDVTRAFLNLGGIANISVVGEHVDDTLAFDTGPANMVLDGLARRVTNGELACDRDGSLSSRGQVIPALLEELLAHPFLAKPPPRSAGREGFGEPLVDRLWAAAPERPHDLMATARAFTVEATARAFDTWIRPRFPRLEAVYVSGGGTRNPVLMADLRARLAPVPLERLDVLGFPEEAKEAALFALLAAEHRAGTPANVRPATGARRRVVLGKLTP</sequence>
<dbReference type="SUPFAM" id="SSF53067">
    <property type="entry name" value="Actin-like ATPase domain"/>
    <property type="match status" value="1"/>
</dbReference>
<dbReference type="PANTHER" id="PTHR30605">
    <property type="entry name" value="ANHYDRO-N-ACETYLMURAMIC ACID KINASE"/>
    <property type="match status" value="1"/>
</dbReference>
<dbReference type="Proteomes" id="UP000282656">
    <property type="component" value="Unassembled WGS sequence"/>
</dbReference>
<dbReference type="UniPathway" id="UPA00544"/>
<keyword evidence="3" id="KW-1185">Reference proteome</keyword>
<keyword evidence="1 2" id="KW-0808">Transferase</keyword>
<accession>A0A3A8QYT5</accession>
<keyword evidence="1 2" id="KW-0418">Kinase</keyword>
<keyword evidence="1" id="KW-0119">Carbohydrate metabolism</keyword>
<dbReference type="EMBL" id="RAWM01000002">
    <property type="protein sequence ID" value="RKH73803.1"/>
    <property type="molecule type" value="Genomic_DNA"/>
</dbReference>
<dbReference type="GO" id="GO:0006040">
    <property type="term" value="P:amino sugar metabolic process"/>
    <property type="evidence" value="ECO:0007669"/>
    <property type="project" value="InterPro"/>
</dbReference>
<evidence type="ECO:0000256" key="1">
    <source>
        <dbReference type="HAMAP-Rule" id="MF_01270"/>
    </source>
</evidence>
<dbReference type="AlphaFoldDB" id="A0A3A8QYT5"/>
<dbReference type="GO" id="GO:0016773">
    <property type="term" value="F:phosphotransferase activity, alcohol group as acceptor"/>
    <property type="evidence" value="ECO:0007669"/>
    <property type="project" value="UniProtKB-UniRule"/>
</dbReference>
<dbReference type="InterPro" id="IPR005338">
    <property type="entry name" value="Anhydro_N_Ac-Mur_kinase"/>
</dbReference>
<feature type="binding site" evidence="1">
    <location>
        <begin position="22"/>
        <end position="29"/>
    </location>
    <ligand>
        <name>ATP</name>
        <dbReference type="ChEBI" id="CHEBI:30616"/>
    </ligand>
</feature>